<organism evidence="3 4">
    <name type="scientific">Qipengyuania flava</name>
    <dbReference type="NCBI Taxonomy" id="192812"/>
    <lineage>
        <taxon>Bacteria</taxon>
        <taxon>Pseudomonadati</taxon>
        <taxon>Pseudomonadota</taxon>
        <taxon>Alphaproteobacteria</taxon>
        <taxon>Sphingomonadales</taxon>
        <taxon>Erythrobacteraceae</taxon>
        <taxon>Qipengyuania</taxon>
    </lineage>
</organism>
<comment type="cofactor">
    <cofactor evidence="2">
        <name>Mg(2+)</name>
        <dbReference type="ChEBI" id="CHEBI:18420"/>
    </cofactor>
    <text evidence="2">Binds 2 magnesium ions per subunit.</text>
</comment>
<feature type="binding site" evidence="2">
    <location>
        <position position="116"/>
    </location>
    <ligand>
        <name>substrate</name>
    </ligand>
</feature>
<feature type="binding site" evidence="2">
    <location>
        <position position="72"/>
    </location>
    <ligand>
        <name>substrate</name>
    </ligand>
</feature>
<dbReference type="Proteomes" id="UP000325385">
    <property type="component" value="Chromosome"/>
</dbReference>
<dbReference type="GO" id="GO:0000287">
    <property type="term" value="F:magnesium ion binding"/>
    <property type="evidence" value="ECO:0007669"/>
    <property type="project" value="UniProtKB-UniRule"/>
</dbReference>
<feature type="binding site" evidence="2">
    <location>
        <position position="80"/>
    </location>
    <ligand>
        <name>substrate</name>
    </ligand>
</feature>
<dbReference type="InterPro" id="IPR036424">
    <property type="entry name" value="UPP_synth-like_sf"/>
</dbReference>
<evidence type="ECO:0000313" key="4">
    <source>
        <dbReference type="Proteomes" id="UP000325385"/>
    </source>
</evidence>
<dbReference type="PROSITE" id="PS01066">
    <property type="entry name" value="UPP_SYNTHASE"/>
    <property type="match status" value="1"/>
</dbReference>
<comment type="similarity">
    <text evidence="2">Belongs to the UPP synthase family.</text>
</comment>
<dbReference type="PANTHER" id="PTHR10291:SF0">
    <property type="entry name" value="DEHYDRODOLICHYL DIPHOSPHATE SYNTHASE 2"/>
    <property type="match status" value="1"/>
</dbReference>
<dbReference type="GO" id="GO:0005829">
    <property type="term" value="C:cytosol"/>
    <property type="evidence" value="ECO:0007669"/>
    <property type="project" value="TreeGrafter"/>
</dbReference>
<dbReference type="SUPFAM" id="SSF64005">
    <property type="entry name" value="Undecaprenyl diphosphate synthase"/>
    <property type="match status" value="1"/>
</dbReference>
<comment type="function">
    <text evidence="2">Catalyzes the condensation of isopentenyl diphosphate (IPP) with allylic pyrophosphates generating different type of terpenoids.</text>
</comment>
<dbReference type="EMBL" id="CP032228">
    <property type="protein sequence ID" value="QFI63324.1"/>
    <property type="molecule type" value="Genomic_DNA"/>
</dbReference>
<comment type="subunit">
    <text evidence="2">Homodimer.</text>
</comment>
<feature type="binding site" evidence="2">
    <location>
        <position position="245"/>
    </location>
    <ligand>
        <name>Mg(2+)</name>
        <dbReference type="ChEBI" id="CHEBI:18420"/>
    </ligand>
</feature>
<dbReference type="AlphaFoldDB" id="A0A222EVW0"/>
<dbReference type="GO" id="GO:0008834">
    <property type="term" value="F:ditrans,polycis-undecaprenyl-diphosphate synthase [(2E,6E)-farnesyl-diphosphate specific] activity"/>
    <property type="evidence" value="ECO:0007669"/>
    <property type="project" value="TreeGrafter"/>
</dbReference>
<dbReference type="InterPro" id="IPR018520">
    <property type="entry name" value="UPP_synth-like_CS"/>
</dbReference>
<dbReference type="Gene3D" id="3.40.1180.10">
    <property type="entry name" value="Decaprenyl diphosphate synthase-like"/>
    <property type="match status" value="1"/>
</dbReference>
<keyword evidence="1 2" id="KW-0808">Transferase</keyword>
<name>A0A222EVW0_9SPHN</name>
<dbReference type="Pfam" id="PF01255">
    <property type="entry name" value="Prenyltransf"/>
    <property type="match status" value="1"/>
</dbReference>
<feature type="binding site" evidence="2">
    <location>
        <position position="84"/>
    </location>
    <ligand>
        <name>substrate</name>
    </ligand>
</feature>
<dbReference type="EC" id="2.5.1.-" evidence="2"/>
<protein>
    <recommendedName>
        <fullName evidence="2">Isoprenyl transferase</fullName>
        <ecNumber evidence="2">2.5.1.-</ecNumber>
    </recommendedName>
</protein>
<feature type="active site" evidence="2">
    <location>
        <position position="67"/>
    </location>
</feature>
<keyword evidence="2" id="KW-0479">Metal-binding</keyword>
<feature type="active site" description="Proton acceptor" evidence="2">
    <location>
        <position position="115"/>
    </location>
</feature>
<feature type="binding site" evidence="2">
    <location>
        <begin position="112"/>
        <end position="114"/>
    </location>
    <ligand>
        <name>substrate</name>
    </ligand>
</feature>
<dbReference type="PANTHER" id="PTHR10291">
    <property type="entry name" value="DEHYDRODOLICHYL DIPHOSPHATE SYNTHASE FAMILY MEMBER"/>
    <property type="match status" value="1"/>
</dbReference>
<dbReference type="KEGG" id="efv:CHH26_10655"/>
<sequence>MSPIATPPRRRRKRKFSRSERSTPQLCSPRARSDVGYFRVSGPRRPDLDHLVTTPDKVARHVAIIMDGNGRWAKRRHLPRAMGHRKGVEAVRELVRSLKDTPIECLTLYAFSSENWKRPEEEVDDLMNLMRKFIKSDLPEFIANDVRLHILGDWRALAPDIVAMLEDAIAQTAKGTRTLAVALNYGAHAEIVHAARKAAAEGEIDEQAIERHLFSAELPPLDLLIRTSGEVRLSNFLLWQAAYAEMLFLDVLWPDFTPDHLKQALAEFAERERRFGGR</sequence>
<feature type="binding site" evidence="2">
    <location>
        <position position="226"/>
    </location>
    <ligand>
        <name>substrate</name>
    </ligand>
</feature>
<dbReference type="NCBIfam" id="TIGR00055">
    <property type="entry name" value="uppS"/>
    <property type="match status" value="1"/>
</dbReference>
<dbReference type="CDD" id="cd00475">
    <property type="entry name" value="Cis_IPPS"/>
    <property type="match status" value="1"/>
</dbReference>
<dbReference type="GO" id="GO:0016094">
    <property type="term" value="P:polyprenol biosynthetic process"/>
    <property type="evidence" value="ECO:0007669"/>
    <property type="project" value="TreeGrafter"/>
</dbReference>
<dbReference type="InterPro" id="IPR001441">
    <property type="entry name" value="UPP_synth-like"/>
</dbReference>
<feature type="binding site" evidence="2">
    <location>
        <begin position="68"/>
        <end position="71"/>
    </location>
    <ligand>
        <name>substrate</name>
    </ligand>
</feature>
<gene>
    <name evidence="3" type="primary">uppS</name>
    <name evidence="3" type="ORF">D0Y83_08615</name>
</gene>
<dbReference type="FunFam" id="3.40.1180.10:FF:000001">
    <property type="entry name" value="(2E,6E)-farnesyl-diphosphate-specific ditrans,polycis-undecaprenyl-diphosphate synthase"/>
    <property type="match status" value="1"/>
</dbReference>
<dbReference type="HAMAP" id="MF_01139">
    <property type="entry name" value="ISPT"/>
    <property type="match status" value="1"/>
</dbReference>
<evidence type="ECO:0000256" key="1">
    <source>
        <dbReference type="ARBA" id="ARBA00022679"/>
    </source>
</evidence>
<feature type="binding site" evidence="2">
    <location>
        <position position="67"/>
    </location>
    <ligand>
        <name>Mg(2+)</name>
        <dbReference type="ChEBI" id="CHEBI:18420"/>
    </ligand>
</feature>
<feature type="binding site" evidence="2">
    <location>
        <position position="118"/>
    </location>
    <ligand>
        <name>substrate</name>
    </ligand>
</feature>
<feature type="binding site" evidence="2">
    <location>
        <begin position="232"/>
        <end position="234"/>
    </location>
    <ligand>
        <name>substrate</name>
    </ligand>
</feature>
<keyword evidence="2" id="KW-0460">Magnesium</keyword>
<accession>A0A222EVW0</accession>
<proteinExistence type="inferred from homology"/>
<evidence type="ECO:0000313" key="3">
    <source>
        <dbReference type="EMBL" id="QFI63324.1"/>
    </source>
</evidence>
<reference evidence="4" key="1">
    <citation type="submission" date="2018-09" db="EMBL/GenBank/DDBJ databases">
        <title>Nocardia yunnanensis sp. nov., an actinomycete isolated from a soil sample.</title>
        <authorList>
            <person name="Zhang J."/>
        </authorList>
    </citation>
    <scope>NUCLEOTIDE SEQUENCE [LARGE SCALE GENOMIC DNA]</scope>
    <source>
        <strain evidence="4">21-3</strain>
    </source>
</reference>
<evidence type="ECO:0000256" key="2">
    <source>
        <dbReference type="HAMAP-Rule" id="MF_01139"/>
    </source>
</evidence>